<reference evidence="2" key="1">
    <citation type="submission" date="2023-10" db="EMBL/GenBank/DDBJ databases">
        <title>Genome assemblies of two species of porcelain crab, Petrolisthes cinctipes and Petrolisthes manimaculis (Anomura: Porcellanidae).</title>
        <authorList>
            <person name="Angst P."/>
        </authorList>
    </citation>
    <scope>NUCLEOTIDE SEQUENCE</scope>
    <source>
        <strain evidence="2">PB745_01</strain>
        <tissue evidence="2">Gill</tissue>
    </source>
</reference>
<keyword evidence="3" id="KW-1185">Reference proteome</keyword>
<dbReference type="AlphaFoldDB" id="A0AAE1F9A1"/>
<protein>
    <recommendedName>
        <fullName evidence="4">Cytochrome P450</fullName>
    </recommendedName>
</protein>
<accession>A0AAE1F9A1</accession>
<dbReference type="GO" id="GO:0016705">
    <property type="term" value="F:oxidoreductase activity, acting on paired donors, with incorporation or reduction of molecular oxygen"/>
    <property type="evidence" value="ECO:0007669"/>
    <property type="project" value="InterPro"/>
</dbReference>
<dbReference type="Proteomes" id="UP001286313">
    <property type="component" value="Unassembled WGS sequence"/>
</dbReference>
<organism evidence="2 3">
    <name type="scientific">Petrolisthes cinctipes</name>
    <name type="common">Flat porcelain crab</name>
    <dbReference type="NCBI Taxonomy" id="88211"/>
    <lineage>
        <taxon>Eukaryota</taxon>
        <taxon>Metazoa</taxon>
        <taxon>Ecdysozoa</taxon>
        <taxon>Arthropoda</taxon>
        <taxon>Crustacea</taxon>
        <taxon>Multicrustacea</taxon>
        <taxon>Malacostraca</taxon>
        <taxon>Eumalacostraca</taxon>
        <taxon>Eucarida</taxon>
        <taxon>Decapoda</taxon>
        <taxon>Pleocyemata</taxon>
        <taxon>Anomura</taxon>
        <taxon>Galatheoidea</taxon>
        <taxon>Porcellanidae</taxon>
        <taxon>Petrolisthes</taxon>
    </lineage>
</organism>
<keyword evidence="1" id="KW-0503">Monooxygenase</keyword>
<dbReference type="GO" id="GO:0004497">
    <property type="term" value="F:monooxygenase activity"/>
    <property type="evidence" value="ECO:0007669"/>
    <property type="project" value="UniProtKB-KW"/>
</dbReference>
<dbReference type="EMBL" id="JAWQEG010002797">
    <property type="protein sequence ID" value="KAK3869667.1"/>
    <property type="molecule type" value="Genomic_DNA"/>
</dbReference>
<dbReference type="Gene3D" id="1.10.630.10">
    <property type="entry name" value="Cytochrome P450"/>
    <property type="match status" value="1"/>
</dbReference>
<gene>
    <name evidence="2" type="ORF">Pcinc_025040</name>
</gene>
<evidence type="ECO:0000313" key="2">
    <source>
        <dbReference type="EMBL" id="KAK3869667.1"/>
    </source>
</evidence>
<dbReference type="GO" id="GO:0005506">
    <property type="term" value="F:iron ion binding"/>
    <property type="evidence" value="ECO:0007669"/>
    <property type="project" value="InterPro"/>
</dbReference>
<name>A0AAE1F9A1_PETCI</name>
<proteinExistence type="predicted"/>
<evidence type="ECO:0000313" key="3">
    <source>
        <dbReference type="Proteomes" id="UP001286313"/>
    </source>
</evidence>
<comment type="caution">
    <text evidence="2">The sequence shown here is derived from an EMBL/GenBank/DDBJ whole genome shotgun (WGS) entry which is preliminary data.</text>
</comment>
<dbReference type="GO" id="GO:0020037">
    <property type="term" value="F:heme binding"/>
    <property type="evidence" value="ECO:0007669"/>
    <property type="project" value="InterPro"/>
</dbReference>
<keyword evidence="1" id="KW-0560">Oxidoreductase</keyword>
<dbReference type="InterPro" id="IPR036396">
    <property type="entry name" value="Cyt_P450_sf"/>
</dbReference>
<evidence type="ECO:0000256" key="1">
    <source>
        <dbReference type="ARBA" id="ARBA00023033"/>
    </source>
</evidence>
<dbReference type="SUPFAM" id="SSF48264">
    <property type="entry name" value="Cytochrome P450"/>
    <property type="match status" value="1"/>
</dbReference>
<sequence length="159" mass="17698">MSGIVKLILTRGFQSRGSIQALMVRSLVTSPSNTAPTTAVAAESQQSQPIKSIKEMPAPPHWPLLGVLPGFMFDQLTGEMKGNKIHEYFLKLHKTYGPVFRMENPLNPSMVVVTRPEDCETMVRATMDNPVRDAFTSLKKIREDTLDDYFEGKSGILAE</sequence>
<evidence type="ECO:0008006" key="4">
    <source>
        <dbReference type="Google" id="ProtNLM"/>
    </source>
</evidence>